<dbReference type="PANTHER" id="PTHR39338">
    <property type="entry name" value="BLL5662 PROTEIN-RELATED"/>
    <property type="match status" value="1"/>
</dbReference>
<gene>
    <name evidence="1" type="ORF">KHX13_08060</name>
</gene>
<dbReference type="EMBL" id="JAGZCZ010000010">
    <property type="protein sequence ID" value="MBS5520259.1"/>
    <property type="molecule type" value="Genomic_DNA"/>
</dbReference>
<proteinExistence type="predicted"/>
<comment type="caution">
    <text evidence="1">The sequence shown here is derived from an EMBL/GenBank/DDBJ whole genome shotgun (WGS) entry which is preliminary data.</text>
</comment>
<dbReference type="Proteomes" id="UP000754226">
    <property type="component" value="Unassembled WGS sequence"/>
</dbReference>
<protein>
    <submittedName>
        <fullName evidence="1">VWA domain-containing protein</fullName>
    </submittedName>
</protein>
<organism evidence="1 2">
    <name type="scientific">Acidaminococcus intestini</name>
    <dbReference type="NCBI Taxonomy" id="187327"/>
    <lineage>
        <taxon>Bacteria</taxon>
        <taxon>Bacillati</taxon>
        <taxon>Bacillota</taxon>
        <taxon>Negativicutes</taxon>
        <taxon>Acidaminococcales</taxon>
        <taxon>Acidaminococcaceae</taxon>
        <taxon>Acidaminococcus</taxon>
    </lineage>
</organism>
<name>A0A943ELQ2_9FIRM</name>
<accession>A0A943ELQ2</accession>
<dbReference type="Pfam" id="PF05762">
    <property type="entry name" value="VWA_CoxE"/>
    <property type="match status" value="1"/>
</dbReference>
<dbReference type="AlphaFoldDB" id="A0A943ELQ2"/>
<dbReference type="PANTHER" id="PTHR39338:SF7">
    <property type="entry name" value="BLL6692 PROTEIN"/>
    <property type="match status" value="1"/>
</dbReference>
<dbReference type="InterPro" id="IPR008912">
    <property type="entry name" value="Uncharacterised_CoxE"/>
</dbReference>
<reference evidence="1" key="1">
    <citation type="submission" date="2021-02" db="EMBL/GenBank/DDBJ databases">
        <title>Infant gut strain persistence is associated with maternal origin, phylogeny, and functional potential including surface adhesion and iron acquisition.</title>
        <authorList>
            <person name="Lou Y.C."/>
        </authorList>
    </citation>
    <scope>NUCLEOTIDE SEQUENCE</scope>
    <source>
        <strain evidence="1">L3_106_000M1_dasL3_106_000M1_concoct_15</strain>
    </source>
</reference>
<evidence type="ECO:0000313" key="1">
    <source>
        <dbReference type="EMBL" id="MBS5520259.1"/>
    </source>
</evidence>
<sequence>MFTDFLYLLRAYGLPVGLVEWTALMDGLRLGLEKESLMEFYHMARAILVKRETDYDRFDQAFAAYFKGLADHADLSEEMERWLSHALTLSAPDFEAARLLWENKSLEEIREIMRQRINEQKEEHHGGSKWIGTGGITAFGHSGYAPKGIRIRGQRSGGHALKVAEERHFRDFRDDHVLEIRQFQVALRKLRRLSNREETPAAELDVEGTIAATTKKGGQLEIVMKKPRKNQTKLLLLMDSGGSMDAYITLCTRLFQAVHKGHHFKDLKTYYFHNCWYENFFRDPSCVWSNRIATEAVLHNIKSEYKVIVIGDAHMGPYELLAVDGNIDDWHGNEKPGLEWIQMVRRHFPHMVWLNPLHEKLWHYDYSMRTVGIIAKQVPMFPLTLKGLEKAIDHLQK</sequence>
<evidence type="ECO:0000313" key="2">
    <source>
        <dbReference type="Proteomes" id="UP000754226"/>
    </source>
</evidence>